<dbReference type="GO" id="GO:0005783">
    <property type="term" value="C:endoplasmic reticulum"/>
    <property type="evidence" value="ECO:0007669"/>
    <property type="project" value="UniProtKB-ARBA"/>
</dbReference>
<dbReference type="InterPro" id="IPR036869">
    <property type="entry name" value="J_dom_sf"/>
</dbReference>
<dbReference type="InterPro" id="IPR001623">
    <property type="entry name" value="DnaJ_domain"/>
</dbReference>
<dbReference type="PANTHER" id="PTHR45376">
    <property type="entry name" value="CHAPERONE DNAJ-DOMAIN SUPERFAMILY PROTEIN-RELATED"/>
    <property type="match status" value="1"/>
</dbReference>
<name>A0A2H9ZRH7_9ASPA</name>
<proteinExistence type="predicted"/>
<dbReference type="AlphaFoldDB" id="A0A2H9ZRH7"/>
<gene>
    <name evidence="2" type="ORF">AXF42_Ash016915</name>
</gene>
<evidence type="ECO:0000259" key="1">
    <source>
        <dbReference type="PROSITE" id="PS50076"/>
    </source>
</evidence>
<dbReference type="PANTHER" id="PTHR45376:SF1">
    <property type="entry name" value="CHAPERONE DNAJ-DOMAIN SUPERFAMILY PROTEIN-RELATED"/>
    <property type="match status" value="1"/>
</dbReference>
<dbReference type="STRING" id="1088818.A0A2H9ZRH7"/>
<accession>A0A2H9ZRH7</accession>
<feature type="domain" description="J" evidence="1">
    <location>
        <begin position="200"/>
        <end position="261"/>
    </location>
</feature>
<reference evidence="2 3" key="1">
    <citation type="journal article" date="2017" name="Nature">
        <title>The Apostasia genome and the evolution of orchids.</title>
        <authorList>
            <person name="Zhang G.Q."/>
            <person name="Liu K.W."/>
            <person name="Li Z."/>
            <person name="Lohaus R."/>
            <person name="Hsiao Y.Y."/>
            <person name="Niu S.C."/>
            <person name="Wang J.Y."/>
            <person name="Lin Y.C."/>
            <person name="Xu Q."/>
            <person name="Chen L.J."/>
            <person name="Yoshida K."/>
            <person name="Fujiwara S."/>
            <person name="Wang Z.W."/>
            <person name="Zhang Y.Q."/>
            <person name="Mitsuda N."/>
            <person name="Wang M."/>
            <person name="Liu G.H."/>
            <person name="Pecoraro L."/>
            <person name="Huang H.X."/>
            <person name="Xiao X.J."/>
            <person name="Lin M."/>
            <person name="Wu X.Y."/>
            <person name="Wu W.L."/>
            <person name="Chen Y.Y."/>
            <person name="Chang S.B."/>
            <person name="Sakamoto S."/>
            <person name="Ohme-Takagi M."/>
            <person name="Yagi M."/>
            <person name="Zeng S.J."/>
            <person name="Shen C.Y."/>
            <person name="Yeh C.M."/>
            <person name="Luo Y.B."/>
            <person name="Tsai W.C."/>
            <person name="Van de Peer Y."/>
            <person name="Liu Z.J."/>
        </authorList>
    </citation>
    <scope>NUCLEOTIDE SEQUENCE [LARGE SCALE GENOMIC DNA]</scope>
    <source>
        <strain evidence="3">cv. Shenzhen</strain>
        <tissue evidence="2">Stem</tissue>
    </source>
</reference>
<keyword evidence="3" id="KW-1185">Reference proteome</keyword>
<organism evidence="2 3">
    <name type="scientific">Apostasia shenzhenica</name>
    <dbReference type="NCBI Taxonomy" id="1088818"/>
    <lineage>
        <taxon>Eukaryota</taxon>
        <taxon>Viridiplantae</taxon>
        <taxon>Streptophyta</taxon>
        <taxon>Embryophyta</taxon>
        <taxon>Tracheophyta</taxon>
        <taxon>Spermatophyta</taxon>
        <taxon>Magnoliopsida</taxon>
        <taxon>Liliopsida</taxon>
        <taxon>Asparagales</taxon>
        <taxon>Orchidaceae</taxon>
        <taxon>Apostasioideae</taxon>
        <taxon>Apostasia</taxon>
    </lineage>
</organism>
<dbReference type="PROSITE" id="PS50076">
    <property type="entry name" value="DNAJ_2"/>
    <property type="match status" value="1"/>
</dbReference>
<evidence type="ECO:0000313" key="3">
    <source>
        <dbReference type="Proteomes" id="UP000236161"/>
    </source>
</evidence>
<dbReference type="CDD" id="cd06257">
    <property type="entry name" value="DnaJ"/>
    <property type="match status" value="1"/>
</dbReference>
<dbReference type="Gene3D" id="1.10.287.110">
    <property type="entry name" value="DnaJ domain"/>
    <property type="match status" value="1"/>
</dbReference>
<dbReference type="SUPFAM" id="SSF46565">
    <property type="entry name" value="Chaperone J-domain"/>
    <property type="match status" value="1"/>
</dbReference>
<sequence length="263" mass="30211">MNHTLRPSFIPCPAASLSFRAACFFHSSPVLERKGKPYWNYGKGSYSSKRFNIYTKRAKRMEAKRTLLRNISEYAEYLFQSWREDDNSTWFRRQYWSKGAKVNGFGSHEPVWARSRSQRKVGFDLCTSDDDDDDGVDNIFQSAFGGKYYYYSSSSCENSKWRASFGYTGRKSSSYYTDETDDETNEDTGCDTFKQSDLASERLTLGLSASGPLKLEEVKTAYRACALRWHPDRHQGSSKAMAEEKFKHCSAAYKSLCNRIATN</sequence>
<dbReference type="SMART" id="SM00271">
    <property type="entry name" value="DnaJ"/>
    <property type="match status" value="1"/>
</dbReference>
<dbReference type="OrthoDB" id="10250354at2759"/>
<dbReference type="EMBL" id="KZ454678">
    <property type="protein sequence ID" value="PKA45889.1"/>
    <property type="molecule type" value="Genomic_DNA"/>
</dbReference>
<protein>
    <recommendedName>
        <fullName evidence="1">J domain-containing protein</fullName>
    </recommendedName>
</protein>
<dbReference type="Pfam" id="PF00226">
    <property type="entry name" value="DnaJ"/>
    <property type="match status" value="1"/>
</dbReference>
<dbReference type="Proteomes" id="UP000236161">
    <property type="component" value="Unassembled WGS sequence"/>
</dbReference>
<evidence type="ECO:0000313" key="2">
    <source>
        <dbReference type="EMBL" id="PKA45889.1"/>
    </source>
</evidence>